<keyword evidence="3" id="KW-0547">Nucleotide-binding</keyword>
<accession>I4ELU3</accession>
<evidence type="ECO:0000256" key="6">
    <source>
        <dbReference type="ARBA" id="ARBA00047872"/>
    </source>
</evidence>
<keyword evidence="9" id="KW-1185">Reference proteome</keyword>
<dbReference type="EC" id="2.7.2.4" evidence="2"/>
<dbReference type="PANTHER" id="PTHR21499">
    <property type="entry name" value="ASPARTATE KINASE"/>
    <property type="match status" value="1"/>
</dbReference>
<evidence type="ECO:0000259" key="7">
    <source>
        <dbReference type="PROSITE" id="PS51671"/>
    </source>
</evidence>
<dbReference type="Gene3D" id="3.30.2130.10">
    <property type="entry name" value="VC0802-like"/>
    <property type="match status" value="1"/>
</dbReference>
<dbReference type="SUPFAM" id="SSF55021">
    <property type="entry name" value="ACT-like"/>
    <property type="match status" value="1"/>
</dbReference>
<evidence type="ECO:0000256" key="2">
    <source>
        <dbReference type="ARBA" id="ARBA00013059"/>
    </source>
</evidence>
<dbReference type="InterPro" id="IPR002912">
    <property type="entry name" value="ACT_dom"/>
</dbReference>
<dbReference type="CDD" id="cd04892">
    <property type="entry name" value="ACT_AK-like_2"/>
    <property type="match status" value="1"/>
</dbReference>
<evidence type="ECO:0000313" key="9">
    <source>
        <dbReference type="Proteomes" id="UP000004221"/>
    </source>
</evidence>
<dbReference type="EMBL" id="CAGS01000480">
    <property type="protein sequence ID" value="CCF85655.1"/>
    <property type="molecule type" value="Genomic_DNA"/>
</dbReference>
<dbReference type="PROSITE" id="PS51671">
    <property type="entry name" value="ACT"/>
    <property type="match status" value="1"/>
</dbReference>
<gene>
    <name evidence="8" type="primary">lysC</name>
    <name evidence="8" type="ORF">NITHO_5300001</name>
</gene>
<evidence type="ECO:0000256" key="1">
    <source>
        <dbReference type="ARBA" id="ARBA00010122"/>
    </source>
</evidence>
<feature type="domain" description="ACT" evidence="7">
    <location>
        <begin position="15"/>
        <end position="81"/>
    </location>
</feature>
<dbReference type="AlphaFoldDB" id="I4ELU3"/>
<dbReference type="Pfam" id="PF22468">
    <property type="entry name" value="ACT_9"/>
    <property type="match status" value="1"/>
</dbReference>
<proteinExistence type="inferred from homology"/>
<organism evidence="8 9">
    <name type="scientific">Nitrolancea hollandica Lb</name>
    <dbReference type="NCBI Taxonomy" id="1129897"/>
    <lineage>
        <taxon>Bacteria</taxon>
        <taxon>Pseudomonadati</taxon>
        <taxon>Thermomicrobiota</taxon>
        <taxon>Thermomicrobia</taxon>
        <taxon>Sphaerobacterales</taxon>
        <taxon>Sphaerobacterineae</taxon>
        <taxon>Sphaerobacteraceae</taxon>
        <taxon>Nitrolancea</taxon>
    </lineage>
</organism>
<evidence type="ECO:0000256" key="5">
    <source>
        <dbReference type="ARBA" id="ARBA00022840"/>
    </source>
</evidence>
<keyword evidence="4 8" id="KW-0418">Kinase</keyword>
<dbReference type="GO" id="GO:0005524">
    <property type="term" value="F:ATP binding"/>
    <property type="evidence" value="ECO:0007669"/>
    <property type="project" value="UniProtKB-KW"/>
</dbReference>
<dbReference type="Proteomes" id="UP000004221">
    <property type="component" value="Unassembled WGS sequence"/>
</dbReference>
<comment type="similarity">
    <text evidence="1">Belongs to the aspartokinase family.</text>
</comment>
<keyword evidence="5" id="KW-0067">ATP-binding</keyword>
<protein>
    <recommendedName>
        <fullName evidence="2">aspartate kinase</fullName>
        <ecNumber evidence="2">2.7.2.4</ecNumber>
    </recommendedName>
</protein>
<evidence type="ECO:0000256" key="3">
    <source>
        <dbReference type="ARBA" id="ARBA00022741"/>
    </source>
</evidence>
<dbReference type="GO" id="GO:0005829">
    <property type="term" value="C:cytosol"/>
    <property type="evidence" value="ECO:0007669"/>
    <property type="project" value="TreeGrafter"/>
</dbReference>
<dbReference type="GO" id="GO:0009090">
    <property type="term" value="P:homoserine biosynthetic process"/>
    <property type="evidence" value="ECO:0007669"/>
    <property type="project" value="TreeGrafter"/>
</dbReference>
<reference evidence="8 9" key="1">
    <citation type="journal article" date="2012" name="ISME J.">
        <title>Nitrification expanded: discovery, physiology and genomics of a nitrite-oxidizing bacterium from the phylum Chloroflexi.</title>
        <authorList>
            <person name="Sorokin D.Y."/>
            <person name="Lucker S."/>
            <person name="Vejmelkova D."/>
            <person name="Kostrikina N.A."/>
            <person name="Kleerebezem R."/>
            <person name="Rijpstra W.I."/>
            <person name="Damste J.S."/>
            <person name="Le Paslier D."/>
            <person name="Muyzer G."/>
            <person name="Wagner M."/>
            <person name="van Loosdrecht M.C."/>
            <person name="Daims H."/>
        </authorList>
    </citation>
    <scope>NUCLEOTIDE SEQUENCE [LARGE SCALE GENOMIC DNA]</scope>
    <source>
        <strain evidence="9">none</strain>
    </source>
</reference>
<dbReference type="InterPro" id="IPR054352">
    <property type="entry name" value="ACT_Aspartokinase"/>
</dbReference>
<keyword evidence="8" id="KW-0808">Transferase</keyword>
<dbReference type="GO" id="GO:0009089">
    <property type="term" value="P:lysine biosynthetic process via diaminopimelate"/>
    <property type="evidence" value="ECO:0007669"/>
    <property type="project" value="TreeGrafter"/>
</dbReference>
<dbReference type="GO" id="GO:0004072">
    <property type="term" value="F:aspartate kinase activity"/>
    <property type="evidence" value="ECO:0007669"/>
    <property type="project" value="UniProtKB-EC"/>
</dbReference>
<dbReference type="PANTHER" id="PTHR21499:SF59">
    <property type="entry name" value="ASPARTOKINASE"/>
    <property type="match status" value="1"/>
</dbReference>
<dbReference type="InterPro" id="IPR045865">
    <property type="entry name" value="ACT-like_dom_sf"/>
</dbReference>
<name>I4ELU3_9BACT</name>
<evidence type="ECO:0000256" key="4">
    <source>
        <dbReference type="ARBA" id="ARBA00022777"/>
    </source>
</evidence>
<evidence type="ECO:0000313" key="8">
    <source>
        <dbReference type="EMBL" id="CCF85655.1"/>
    </source>
</evidence>
<sequence>MLRIAEDPGRAIVAVVGGGMRGTPGVAGRVFQTLGREGINILAIAQGSSELNISFVVAEPEIARAVPALHQTFKLGDSPGS</sequence>
<comment type="caution">
    <text evidence="8">The sequence shown here is derived from an EMBL/GenBank/DDBJ whole genome shotgun (WGS) entry which is preliminary data.</text>
</comment>
<comment type="catalytic activity">
    <reaction evidence="6">
        <text>L-aspartate + ATP = 4-phospho-L-aspartate + ADP</text>
        <dbReference type="Rhea" id="RHEA:23776"/>
        <dbReference type="ChEBI" id="CHEBI:29991"/>
        <dbReference type="ChEBI" id="CHEBI:30616"/>
        <dbReference type="ChEBI" id="CHEBI:57535"/>
        <dbReference type="ChEBI" id="CHEBI:456216"/>
        <dbReference type="EC" id="2.7.2.4"/>
    </reaction>
</comment>